<reference evidence="1" key="1">
    <citation type="submission" date="2021-06" db="EMBL/GenBank/DDBJ databases">
        <authorList>
            <person name="Kallberg Y."/>
            <person name="Tangrot J."/>
            <person name="Rosling A."/>
        </authorList>
    </citation>
    <scope>NUCLEOTIDE SEQUENCE</scope>
    <source>
        <strain evidence="1">87-6 pot B 2015</strain>
    </source>
</reference>
<gene>
    <name evidence="1" type="ORF">FMOSSE_LOCUS13217</name>
</gene>
<accession>A0A9N9HGE7</accession>
<dbReference type="EMBL" id="CAJVPP010007435">
    <property type="protein sequence ID" value="CAG8688442.1"/>
    <property type="molecule type" value="Genomic_DNA"/>
</dbReference>
<name>A0A9N9HGE7_FUNMO</name>
<dbReference type="Proteomes" id="UP000789375">
    <property type="component" value="Unassembled WGS sequence"/>
</dbReference>
<keyword evidence="2" id="KW-1185">Reference proteome</keyword>
<dbReference type="AlphaFoldDB" id="A0A9N9HGE7"/>
<protein>
    <submittedName>
        <fullName evidence="1">11792_t:CDS:1</fullName>
    </submittedName>
</protein>
<comment type="caution">
    <text evidence="1">The sequence shown here is derived from an EMBL/GenBank/DDBJ whole genome shotgun (WGS) entry which is preliminary data.</text>
</comment>
<proteinExistence type="predicted"/>
<evidence type="ECO:0000313" key="2">
    <source>
        <dbReference type="Proteomes" id="UP000789375"/>
    </source>
</evidence>
<sequence>MRHLSKITSCYWDEEPENVKEFYKKLSEKAKSLYKLKNLIQILFDKYMNEVEKVYVLQVDLPIEDNSASVMNFFLDNNYINYSQASFPNNYTQDFEVSVEDIIFMPLNSYLPIEEDYYVCNFFDQEYRMDYIFTDFVSVENNLKKVLAYGTDSNYINNEIGEALPIENMNMYLFEDQ</sequence>
<organism evidence="1 2">
    <name type="scientific">Funneliformis mosseae</name>
    <name type="common">Endomycorrhizal fungus</name>
    <name type="synonym">Glomus mosseae</name>
    <dbReference type="NCBI Taxonomy" id="27381"/>
    <lineage>
        <taxon>Eukaryota</taxon>
        <taxon>Fungi</taxon>
        <taxon>Fungi incertae sedis</taxon>
        <taxon>Mucoromycota</taxon>
        <taxon>Glomeromycotina</taxon>
        <taxon>Glomeromycetes</taxon>
        <taxon>Glomerales</taxon>
        <taxon>Glomeraceae</taxon>
        <taxon>Funneliformis</taxon>
    </lineage>
</organism>
<evidence type="ECO:0000313" key="1">
    <source>
        <dbReference type="EMBL" id="CAG8688442.1"/>
    </source>
</evidence>